<reference evidence="3 4" key="1">
    <citation type="journal article" date="2015" name="Stand. Genomic Sci.">
        <title>Genomic Encyclopedia of Bacterial and Archaeal Type Strains, Phase III: the genomes of soil and plant-associated and newly described type strains.</title>
        <authorList>
            <person name="Whitman W.B."/>
            <person name="Woyke T."/>
            <person name="Klenk H.P."/>
            <person name="Zhou Y."/>
            <person name="Lilburn T.G."/>
            <person name="Beck B.J."/>
            <person name="De Vos P."/>
            <person name="Vandamme P."/>
            <person name="Eisen J.A."/>
            <person name="Garrity G."/>
            <person name="Hugenholtz P."/>
            <person name="Kyrpides N.C."/>
        </authorList>
    </citation>
    <scope>NUCLEOTIDE SEQUENCE [LARGE SCALE GENOMIC DNA]</scope>
    <source>
        <strain evidence="3 4">CGMCC 1.10685</strain>
    </source>
</reference>
<name>A0A562PFX8_9BURK</name>
<reference evidence="2 5" key="3">
    <citation type="submission" date="2019-12" db="EMBL/GenBank/DDBJ databases">
        <title>Draft Genome Sequences of Six Type Strains of the Genus Massilia.</title>
        <authorList>
            <person name="Miess H."/>
            <person name="Frediansyah A."/>
            <person name="Goeker M."/>
            <person name="Gross H."/>
        </authorList>
    </citation>
    <scope>NUCLEOTIDE SEQUENCE [LARGE SCALE GENOMIC DNA]</scope>
    <source>
        <strain evidence="2 5">DSM 26639</strain>
    </source>
</reference>
<dbReference type="InterPro" id="IPR025391">
    <property type="entry name" value="DUF4123"/>
</dbReference>
<dbReference type="AlphaFoldDB" id="A0A562PFX8"/>
<gene>
    <name evidence="2" type="ORF">GO485_14885</name>
    <name evidence="3" type="ORF">IP92_04946</name>
</gene>
<evidence type="ECO:0000313" key="3">
    <source>
        <dbReference type="EMBL" id="TWI43382.1"/>
    </source>
</evidence>
<keyword evidence="5" id="KW-1185">Reference proteome</keyword>
<evidence type="ECO:0000313" key="4">
    <source>
        <dbReference type="Proteomes" id="UP000315112"/>
    </source>
</evidence>
<protein>
    <submittedName>
        <fullName evidence="2">DUF4123 domain-containing protein</fullName>
    </submittedName>
    <submittedName>
        <fullName evidence="3">Uncharacterized protein DUF4123</fullName>
    </submittedName>
</protein>
<reference evidence="3" key="2">
    <citation type="submission" date="2019-07" db="EMBL/GenBank/DDBJ databases">
        <authorList>
            <person name="Whitman W."/>
            <person name="Huntemann M."/>
            <person name="Clum A."/>
            <person name="Pillay M."/>
            <person name="Palaniappan K."/>
            <person name="Varghese N."/>
            <person name="Mikhailova N."/>
            <person name="Stamatis D."/>
            <person name="Reddy T."/>
            <person name="Daum C."/>
            <person name="Shapiro N."/>
            <person name="Ivanova N."/>
            <person name="Kyrpides N."/>
            <person name="Woyke T."/>
        </authorList>
    </citation>
    <scope>NUCLEOTIDE SEQUENCE</scope>
    <source>
        <strain evidence="3">CGMCC 1.10685</strain>
    </source>
</reference>
<accession>A0A562PFX8</accession>
<sequence length="323" mass="35800">MADLSIEEPDYPALDAPWTSHLQALHRYFHEAAEDACLLWVDPAQGDPFDGSGLVEERRVRVPIAHPRFEPQFAPYLVPLHLDRSADADLFGHSVRMAWQAWDLPSLEAAQGQRVCGWIRTSGEAAVLAQHWAGNCYLHVHGALHKLLRFHDPGVREWLWLSLGAQQKRTLLGPAQTLLAFGRTQQLKRQEMADGGAAHTEAPGRLVLTAEQWAQVDDYATLHAAWLAERSARAAVGVDVPDDGFDPRPVFAALKHATRHGIVDAQDRVLFARHALALGPEFHTDERLLLVWKLTAQGDFYGGAIEEVTGVPVDELAAYLGRP</sequence>
<evidence type="ECO:0000313" key="2">
    <source>
        <dbReference type="EMBL" id="QGZ40205.1"/>
    </source>
</evidence>
<dbReference type="OrthoDB" id="8781458at2"/>
<feature type="domain" description="DUF4123" evidence="1">
    <location>
        <begin position="73"/>
        <end position="168"/>
    </location>
</feature>
<dbReference type="EMBL" id="VLKW01000012">
    <property type="protein sequence ID" value="TWI43382.1"/>
    <property type="molecule type" value="Genomic_DNA"/>
</dbReference>
<dbReference type="Proteomes" id="UP000437862">
    <property type="component" value="Chromosome"/>
</dbReference>
<evidence type="ECO:0000313" key="5">
    <source>
        <dbReference type="Proteomes" id="UP000437862"/>
    </source>
</evidence>
<dbReference type="EMBL" id="CP046904">
    <property type="protein sequence ID" value="QGZ40205.1"/>
    <property type="molecule type" value="Genomic_DNA"/>
</dbReference>
<dbReference type="Proteomes" id="UP000315112">
    <property type="component" value="Unassembled WGS sequence"/>
</dbReference>
<dbReference type="Pfam" id="PF13503">
    <property type="entry name" value="DUF4123"/>
    <property type="match status" value="1"/>
</dbReference>
<dbReference type="RefSeq" id="WP_145880322.1">
    <property type="nucleotide sequence ID" value="NZ_CP046904.1"/>
</dbReference>
<organism evidence="3 4">
    <name type="scientific">Pseudoduganella flava</name>
    <dbReference type="NCBI Taxonomy" id="871742"/>
    <lineage>
        <taxon>Bacteria</taxon>
        <taxon>Pseudomonadati</taxon>
        <taxon>Pseudomonadota</taxon>
        <taxon>Betaproteobacteria</taxon>
        <taxon>Burkholderiales</taxon>
        <taxon>Oxalobacteraceae</taxon>
        <taxon>Telluria group</taxon>
        <taxon>Pseudoduganella</taxon>
    </lineage>
</organism>
<evidence type="ECO:0000259" key="1">
    <source>
        <dbReference type="Pfam" id="PF13503"/>
    </source>
</evidence>
<proteinExistence type="predicted"/>